<name>A0A4D6HDZ9_9EURY</name>
<gene>
    <name evidence="2" type="ORF">DV733_14205</name>
</gene>
<dbReference type="Proteomes" id="UP000296706">
    <property type="component" value="Chromosome"/>
</dbReference>
<evidence type="ECO:0000313" key="3">
    <source>
        <dbReference type="Proteomes" id="UP000296706"/>
    </source>
</evidence>
<dbReference type="Gene3D" id="2.30.30.240">
    <property type="entry name" value="PRC-barrel domain"/>
    <property type="match status" value="1"/>
</dbReference>
<evidence type="ECO:0000313" key="2">
    <source>
        <dbReference type="EMBL" id="QCC52314.1"/>
    </source>
</evidence>
<feature type="domain" description="PRC-barrel" evidence="1">
    <location>
        <begin position="12"/>
        <end position="87"/>
    </location>
</feature>
<keyword evidence="3" id="KW-1185">Reference proteome</keyword>
<dbReference type="OrthoDB" id="68960at2157"/>
<dbReference type="PANTHER" id="PTHR38137:SF1">
    <property type="entry name" value="PRC-BARREL DOMAIN-CONTAINING PROTEIN"/>
    <property type="match status" value="1"/>
</dbReference>
<dbReference type="InterPro" id="IPR027275">
    <property type="entry name" value="PRC-brl_dom"/>
</dbReference>
<sequence length="107" mass="11928">MAIDRETTPSEITTLVGREVYSNNGVFVGEIEDLRLDLNAESVTGLALHQLNHELFDQETRSSRGVIVPYRWVQAVGDVVIINEIVERMQTPDSESAEPDAEGEMRA</sequence>
<organism evidence="2 3">
    <name type="scientific">Halapricum salinum</name>
    <dbReference type="NCBI Taxonomy" id="1457250"/>
    <lineage>
        <taxon>Archaea</taxon>
        <taxon>Methanobacteriati</taxon>
        <taxon>Methanobacteriota</taxon>
        <taxon>Stenosarchaea group</taxon>
        <taxon>Halobacteria</taxon>
        <taxon>Halobacteriales</taxon>
        <taxon>Haloarculaceae</taxon>
        <taxon>Halapricum</taxon>
    </lineage>
</organism>
<dbReference type="Pfam" id="PF05239">
    <property type="entry name" value="PRC"/>
    <property type="match status" value="1"/>
</dbReference>
<dbReference type="RefSeq" id="WP_049992641.1">
    <property type="nucleotide sequence ID" value="NZ_CP031310.1"/>
</dbReference>
<evidence type="ECO:0000259" key="1">
    <source>
        <dbReference type="Pfam" id="PF05239"/>
    </source>
</evidence>
<dbReference type="SUPFAM" id="SSF50346">
    <property type="entry name" value="PRC-barrel domain"/>
    <property type="match status" value="1"/>
</dbReference>
<dbReference type="EMBL" id="CP031310">
    <property type="protein sequence ID" value="QCC52314.1"/>
    <property type="molecule type" value="Genomic_DNA"/>
</dbReference>
<dbReference type="STRING" id="1457250.GCA_000755225_01704"/>
<proteinExistence type="predicted"/>
<protein>
    <submittedName>
        <fullName evidence="2">Photosystem reaction center subunit H</fullName>
    </submittedName>
</protein>
<dbReference type="GeneID" id="39849036"/>
<dbReference type="KEGG" id="hsn:DV733_14205"/>
<reference evidence="2 3" key="1">
    <citation type="journal article" date="2019" name="Nat. Commun.">
        <title>A new type of DNA phosphorothioation-based antiviral system in archaea.</title>
        <authorList>
            <person name="Xiong L."/>
            <person name="Liu S."/>
            <person name="Chen S."/>
            <person name="Xiao Y."/>
            <person name="Zhu B."/>
            <person name="Gao Y."/>
            <person name="Zhang Y."/>
            <person name="Chen B."/>
            <person name="Luo J."/>
            <person name="Deng Z."/>
            <person name="Chen X."/>
            <person name="Wang L."/>
            <person name="Chen S."/>
        </authorList>
    </citation>
    <scope>NUCLEOTIDE SEQUENCE [LARGE SCALE GENOMIC DNA]</scope>
    <source>
        <strain evidence="2 3">CBA1105</strain>
    </source>
</reference>
<dbReference type="InterPro" id="IPR011033">
    <property type="entry name" value="PRC_barrel-like_sf"/>
</dbReference>
<dbReference type="AlphaFoldDB" id="A0A4D6HDZ9"/>
<accession>A0A4D6HDZ9</accession>
<dbReference type="PANTHER" id="PTHR38137">
    <property type="entry name" value="PRC-BARREL DOMAIN PROTEIN"/>
    <property type="match status" value="1"/>
</dbReference>